<dbReference type="InterPro" id="IPR036641">
    <property type="entry name" value="HPT_dom_sf"/>
</dbReference>
<name>A0A0V8IVV8_9MICC</name>
<dbReference type="SUPFAM" id="SSF47226">
    <property type="entry name" value="Histidine-containing phosphotransfer domain, HPT domain"/>
    <property type="match status" value="1"/>
</dbReference>
<sequence length="184" mass="18900">MHSQDSGSSAGGPAPGHPAVGITPDAAYAGGVAAPAGRPAGPPATQHEAVGLLPLVDAAVLEELEEELAGTGLAQRFARDYAAMWDQRYTRLAAAVEEHDGDSALDAAISLKISSAMVGGTRLARLAELLEAMIRRGDFAQAQELMRQVAREGGLTITELRSSYIFDTGRGPAGQGPATQGPAN</sequence>
<accession>A0A0V8IVV8</accession>
<evidence type="ECO:0000313" key="2">
    <source>
        <dbReference type="EMBL" id="KSU78922.1"/>
    </source>
</evidence>
<gene>
    <name evidence="2" type="ORF">AS031_02450</name>
</gene>
<evidence type="ECO:0000256" key="1">
    <source>
        <dbReference type="SAM" id="MobiDB-lite"/>
    </source>
</evidence>
<dbReference type="OrthoDB" id="4964540at2"/>
<keyword evidence="3" id="KW-1185">Reference proteome</keyword>
<dbReference type="Proteomes" id="UP000053199">
    <property type="component" value="Unassembled WGS sequence"/>
</dbReference>
<dbReference type="Gene3D" id="1.20.120.160">
    <property type="entry name" value="HPT domain"/>
    <property type="match status" value="1"/>
</dbReference>
<dbReference type="GO" id="GO:0000160">
    <property type="term" value="P:phosphorelay signal transduction system"/>
    <property type="evidence" value="ECO:0007669"/>
    <property type="project" value="InterPro"/>
</dbReference>
<proteinExistence type="predicted"/>
<comment type="caution">
    <text evidence="2">The sequence shown here is derived from an EMBL/GenBank/DDBJ whole genome shotgun (WGS) entry which is preliminary data.</text>
</comment>
<evidence type="ECO:0000313" key="3">
    <source>
        <dbReference type="Proteomes" id="UP000053199"/>
    </source>
</evidence>
<dbReference type="EMBL" id="LNQM01000001">
    <property type="protein sequence ID" value="KSU78922.1"/>
    <property type="molecule type" value="Genomic_DNA"/>
</dbReference>
<feature type="region of interest" description="Disordered" evidence="1">
    <location>
        <begin position="1"/>
        <end position="23"/>
    </location>
</feature>
<reference evidence="2 3" key="1">
    <citation type="journal article" date="2014" name="Arch. Microbiol.">
        <title>Arthrobacter enclensis sp. nov., isolated from sediment sample.</title>
        <authorList>
            <person name="Dastager S.G."/>
            <person name="Liu Q."/>
            <person name="Tang S.K."/>
            <person name="Krishnamurthi S."/>
            <person name="Lee J.C."/>
            <person name="Li W.J."/>
        </authorList>
    </citation>
    <scope>NUCLEOTIDE SEQUENCE [LARGE SCALE GENOMIC DNA]</scope>
    <source>
        <strain evidence="2 3">NIO-1008</strain>
    </source>
</reference>
<dbReference type="AlphaFoldDB" id="A0A0V8IVV8"/>
<dbReference type="STRING" id="993070.AS031_02450"/>
<organism evidence="2 3">
    <name type="scientific">Pseudarthrobacter enclensis</name>
    <dbReference type="NCBI Taxonomy" id="993070"/>
    <lineage>
        <taxon>Bacteria</taxon>
        <taxon>Bacillati</taxon>
        <taxon>Actinomycetota</taxon>
        <taxon>Actinomycetes</taxon>
        <taxon>Micrococcales</taxon>
        <taxon>Micrococcaceae</taxon>
        <taxon>Pseudarthrobacter</taxon>
    </lineage>
</organism>
<protein>
    <submittedName>
        <fullName evidence="2">Uncharacterized protein</fullName>
    </submittedName>
</protein>